<accession>A0ABM1MAZ6</accession>
<evidence type="ECO:0000256" key="3">
    <source>
        <dbReference type="ARBA" id="ARBA00022525"/>
    </source>
</evidence>
<protein>
    <submittedName>
        <fullName evidence="8">Lipase member H-A-like</fullName>
    </submittedName>
</protein>
<dbReference type="GeneID" id="108559113"/>
<reference evidence="8" key="1">
    <citation type="submission" date="2025-08" db="UniProtKB">
        <authorList>
            <consortium name="RefSeq"/>
        </authorList>
    </citation>
    <scope>IDENTIFICATION</scope>
    <source>
        <tissue evidence="8">Whole Larva</tissue>
    </source>
</reference>
<keyword evidence="5" id="KW-0732">Signal</keyword>
<dbReference type="InterPro" id="IPR029058">
    <property type="entry name" value="AB_hydrolase_fold"/>
</dbReference>
<comment type="subcellular location">
    <subcellularLocation>
        <location evidence="1">Secreted</location>
    </subcellularLocation>
</comment>
<dbReference type="PRINTS" id="PR00821">
    <property type="entry name" value="TAGLIPASE"/>
</dbReference>
<evidence type="ECO:0000313" key="8">
    <source>
        <dbReference type="RefSeq" id="XP_017771746.1"/>
    </source>
</evidence>
<feature type="chain" id="PRO_5046964409" evidence="5">
    <location>
        <begin position="19"/>
        <end position="321"/>
    </location>
</feature>
<keyword evidence="3" id="KW-0964">Secreted</keyword>
<gene>
    <name evidence="8" type="primary">LOC108559113</name>
</gene>
<feature type="domain" description="Lipase" evidence="6">
    <location>
        <begin position="38"/>
        <end position="312"/>
    </location>
</feature>
<dbReference type="InterPro" id="IPR000734">
    <property type="entry name" value="TAG_lipase"/>
</dbReference>
<evidence type="ECO:0000256" key="4">
    <source>
        <dbReference type="RuleBase" id="RU004262"/>
    </source>
</evidence>
<dbReference type="InterPro" id="IPR033906">
    <property type="entry name" value="Lipase_N"/>
</dbReference>
<evidence type="ECO:0000256" key="5">
    <source>
        <dbReference type="SAM" id="SignalP"/>
    </source>
</evidence>
<evidence type="ECO:0000256" key="1">
    <source>
        <dbReference type="ARBA" id="ARBA00004613"/>
    </source>
</evidence>
<dbReference type="Proteomes" id="UP000695000">
    <property type="component" value="Unplaced"/>
</dbReference>
<proteinExistence type="inferred from homology"/>
<dbReference type="PANTHER" id="PTHR11610">
    <property type="entry name" value="LIPASE"/>
    <property type="match status" value="1"/>
</dbReference>
<dbReference type="Pfam" id="PF00151">
    <property type="entry name" value="Lipase"/>
    <property type="match status" value="1"/>
</dbReference>
<evidence type="ECO:0000259" key="6">
    <source>
        <dbReference type="Pfam" id="PF00151"/>
    </source>
</evidence>
<name>A0ABM1MAZ6_NICVS</name>
<sequence>MQLVVNLIVAIAAHRASGSLLRGFQDLQDYNFDDEKAPVHNLQDDVKFILYTREGPKEGELIINSYEVLKKSHFAPTRSTKFVIHGFQSSGYSDTCQEIKDKYLELYDYNIFVVDWSKISGNLIYFIPATSTRQVGEYFASLIDLLITHGADANDIHLIGHSLGAHISGFAGEYSSVNVSRITGLDPAFPSFGMIQLSNGRLSYHQAKFVDVIHTAAGTFGLMDAIGHADFYPNGGVMSQPGCNGITDFTAACSHGKSWQYFKESIDTNVKFASYKCNSLDDFSRGCQMVNPVYMGDHLDRKARGIFYLKTMPEVPYVINN</sequence>
<feature type="signal peptide" evidence="5">
    <location>
        <begin position="1"/>
        <end position="18"/>
    </location>
</feature>
<dbReference type="RefSeq" id="XP_017771746.1">
    <property type="nucleotide sequence ID" value="XM_017916257.1"/>
</dbReference>
<comment type="similarity">
    <text evidence="2 4">Belongs to the AB hydrolase superfamily. Lipase family.</text>
</comment>
<evidence type="ECO:0000313" key="7">
    <source>
        <dbReference type="Proteomes" id="UP000695000"/>
    </source>
</evidence>
<dbReference type="PANTHER" id="PTHR11610:SF173">
    <property type="entry name" value="LIPASE DOMAIN-CONTAINING PROTEIN-RELATED"/>
    <property type="match status" value="1"/>
</dbReference>
<keyword evidence="7" id="KW-1185">Reference proteome</keyword>
<organism evidence="7 8">
    <name type="scientific">Nicrophorus vespilloides</name>
    <name type="common">Boreal carrion beetle</name>
    <dbReference type="NCBI Taxonomy" id="110193"/>
    <lineage>
        <taxon>Eukaryota</taxon>
        <taxon>Metazoa</taxon>
        <taxon>Ecdysozoa</taxon>
        <taxon>Arthropoda</taxon>
        <taxon>Hexapoda</taxon>
        <taxon>Insecta</taxon>
        <taxon>Pterygota</taxon>
        <taxon>Neoptera</taxon>
        <taxon>Endopterygota</taxon>
        <taxon>Coleoptera</taxon>
        <taxon>Polyphaga</taxon>
        <taxon>Staphyliniformia</taxon>
        <taxon>Silphidae</taxon>
        <taxon>Nicrophorinae</taxon>
        <taxon>Nicrophorus</taxon>
    </lineage>
</organism>
<dbReference type="SUPFAM" id="SSF53474">
    <property type="entry name" value="alpha/beta-Hydrolases"/>
    <property type="match status" value="1"/>
</dbReference>
<dbReference type="Gene3D" id="3.40.50.1820">
    <property type="entry name" value="alpha/beta hydrolase"/>
    <property type="match status" value="1"/>
</dbReference>
<dbReference type="CDD" id="cd00707">
    <property type="entry name" value="Pancreat_lipase_like"/>
    <property type="match status" value="1"/>
</dbReference>
<evidence type="ECO:0000256" key="2">
    <source>
        <dbReference type="ARBA" id="ARBA00010701"/>
    </source>
</evidence>
<dbReference type="InterPro" id="IPR013818">
    <property type="entry name" value="Lipase"/>
</dbReference>